<reference evidence="2" key="2">
    <citation type="submission" date="2025-08" db="UniProtKB">
        <authorList>
            <consortium name="Ensembl"/>
        </authorList>
    </citation>
    <scope>IDENTIFICATION</scope>
</reference>
<feature type="chain" id="PRO_5031429354" evidence="1">
    <location>
        <begin position="26"/>
        <end position="65"/>
    </location>
</feature>
<name>A0A7N6FAL7_ANATE</name>
<evidence type="ECO:0000313" key="3">
    <source>
        <dbReference type="Proteomes" id="UP000265040"/>
    </source>
</evidence>
<organism evidence="2 3">
    <name type="scientific">Anabas testudineus</name>
    <name type="common">Climbing perch</name>
    <name type="synonym">Anthias testudineus</name>
    <dbReference type="NCBI Taxonomy" id="64144"/>
    <lineage>
        <taxon>Eukaryota</taxon>
        <taxon>Metazoa</taxon>
        <taxon>Chordata</taxon>
        <taxon>Craniata</taxon>
        <taxon>Vertebrata</taxon>
        <taxon>Euteleostomi</taxon>
        <taxon>Actinopterygii</taxon>
        <taxon>Neopterygii</taxon>
        <taxon>Teleostei</taxon>
        <taxon>Neoteleostei</taxon>
        <taxon>Acanthomorphata</taxon>
        <taxon>Anabantaria</taxon>
        <taxon>Anabantiformes</taxon>
        <taxon>Anabantoidei</taxon>
        <taxon>Anabantidae</taxon>
        <taxon>Anabas</taxon>
    </lineage>
</organism>
<proteinExistence type="predicted"/>
<evidence type="ECO:0000313" key="2">
    <source>
        <dbReference type="Ensembl" id="ENSATEP00000047427.1"/>
    </source>
</evidence>
<dbReference type="Proteomes" id="UP000265040">
    <property type="component" value="Chromosome 19"/>
</dbReference>
<dbReference type="Ensembl" id="ENSATET00000067142.1">
    <property type="protein sequence ID" value="ENSATEP00000047427.1"/>
    <property type="gene ID" value="ENSATEG00000025386.1"/>
</dbReference>
<dbReference type="AlphaFoldDB" id="A0A7N6FAL7"/>
<protein>
    <submittedName>
        <fullName evidence="2">Uncharacterized protein</fullName>
    </submittedName>
</protein>
<evidence type="ECO:0000256" key="1">
    <source>
        <dbReference type="SAM" id="SignalP"/>
    </source>
</evidence>
<feature type="signal peptide" evidence="1">
    <location>
        <begin position="1"/>
        <end position="25"/>
    </location>
</feature>
<keyword evidence="1" id="KW-0732">Signal</keyword>
<keyword evidence="3" id="KW-1185">Reference proteome</keyword>
<accession>A0A7N6FAL7</accession>
<reference evidence="2" key="1">
    <citation type="submission" date="2021-04" db="EMBL/GenBank/DDBJ databases">
        <authorList>
            <consortium name="Wellcome Sanger Institute Data Sharing"/>
        </authorList>
    </citation>
    <scope>NUCLEOTIDE SEQUENCE [LARGE SCALE GENOMIC DNA]</scope>
</reference>
<sequence>IKYFFAVVLLKKHLTLMIICWLSKSLVNPNPNLKSNCCSFYFVTSSWNNSFGLTLFLHPCFYYSS</sequence>
<dbReference type="InParanoid" id="A0A7N6FAL7"/>
<reference evidence="2" key="3">
    <citation type="submission" date="2025-09" db="UniProtKB">
        <authorList>
            <consortium name="Ensembl"/>
        </authorList>
    </citation>
    <scope>IDENTIFICATION</scope>
</reference>